<reference evidence="3 4" key="1">
    <citation type="submission" date="2024-09" db="EMBL/GenBank/DDBJ databases">
        <authorList>
            <person name="Sun Q."/>
            <person name="Mori K."/>
        </authorList>
    </citation>
    <scope>NUCLEOTIDE SEQUENCE [LARGE SCALE GENOMIC DNA]</scope>
    <source>
        <strain evidence="3 4">JCM 1342</strain>
    </source>
</reference>
<evidence type="ECO:0000313" key="4">
    <source>
        <dbReference type="Proteomes" id="UP001589611"/>
    </source>
</evidence>
<name>A0ABV5SY95_9MICO</name>
<evidence type="ECO:0000256" key="1">
    <source>
        <dbReference type="SAM" id="MobiDB-lite"/>
    </source>
</evidence>
<dbReference type="Gene3D" id="1.20.5.320">
    <property type="entry name" value="6-Phosphogluconate Dehydrogenase, domain 3"/>
    <property type="match status" value="1"/>
</dbReference>
<feature type="region of interest" description="Disordered" evidence="1">
    <location>
        <begin position="1"/>
        <end position="43"/>
    </location>
</feature>
<protein>
    <recommendedName>
        <fullName evidence="5">Collagen triple helix repeat-containing protein</fullName>
    </recommendedName>
</protein>
<sequence>MSENEDPPRTPPITRPPADPQTPPITRPPAGQTAAQAGPNPNPGVTRTSLIWMGVAVIGLSFVASFLGATLARSQDSAPVAEPIATTAATPTETSEPSTEEYEEALEEILPAGAAVRAGAGAPEAGKGYEGEVYIDIATSDVYLFRDGEWVKVGNIRASAAENLTGETGPTGETGETGATGEAGAPGAPGTQISLGIGAPQDETCETDGDIYIDTEVAAFYQCAAGTWTLFGPAAGVAPAPLPTPTTDSGTNG</sequence>
<gene>
    <name evidence="3" type="ORF">ACFFPJ_05930</name>
</gene>
<keyword evidence="2" id="KW-0812">Transmembrane</keyword>
<comment type="caution">
    <text evidence="3">The sequence shown here is derived from an EMBL/GenBank/DDBJ whole genome shotgun (WGS) entry which is preliminary data.</text>
</comment>
<feature type="compositionally biased region" description="Pro residues" evidence="1">
    <location>
        <begin position="9"/>
        <end position="27"/>
    </location>
</feature>
<keyword evidence="4" id="KW-1185">Reference proteome</keyword>
<accession>A0ABV5SY95</accession>
<evidence type="ECO:0000313" key="3">
    <source>
        <dbReference type="EMBL" id="MFB9645330.1"/>
    </source>
</evidence>
<feature type="compositionally biased region" description="Low complexity" evidence="1">
    <location>
        <begin position="81"/>
        <end position="97"/>
    </location>
</feature>
<evidence type="ECO:0000256" key="2">
    <source>
        <dbReference type="SAM" id="Phobius"/>
    </source>
</evidence>
<feature type="region of interest" description="Disordered" evidence="1">
    <location>
        <begin position="162"/>
        <end position="201"/>
    </location>
</feature>
<feature type="transmembrane region" description="Helical" evidence="2">
    <location>
        <begin position="50"/>
        <end position="72"/>
    </location>
</feature>
<dbReference type="EMBL" id="JBHMBE010000002">
    <property type="protein sequence ID" value="MFB9645330.1"/>
    <property type="molecule type" value="Genomic_DNA"/>
</dbReference>
<organism evidence="3 4">
    <name type="scientific">Microbacterium terregens</name>
    <dbReference type="NCBI Taxonomy" id="69363"/>
    <lineage>
        <taxon>Bacteria</taxon>
        <taxon>Bacillati</taxon>
        <taxon>Actinomycetota</taxon>
        <taxon>Actinomycetes</taxon>
        <taxon>Micrococcales</taxon>
        <taxon>Microbacteriaceae</taxon>
        <taxon>Microbacterium</taxon>
    </lineage>
</organism>
<feature type="compositionally biased region" description="Low complexity" evidence="1">
    <location>
        <begin position="165"/>
        <end position="191"/>
    </location>
</feature>
<keyword evidence="2" id="KW-1133">Transmembrane helix</keyword>
<feature type="compositionally biased region" description="Low complexity" evidence="1">
    <location>
        <begin position="28"/>
        <end position="39"/>
    </location>
</feature>
<dbReference type="RefSeq" id="WP_344714353.1">
    <property type="nucleotide sequence ID" value="NZ_BAAAWH010000001.1"/>
</dbReference>
<keyword evidence="2" id="KW-0472">Membrane</keyword>
<proteinExistence type="predicted"/>
<feature type="region of interest" description="Disordered" evidence="1">
    <location>
        <begin position="74"/>
        <end position="98"/>
    </location>
</feature>
<dbReference type="Proteomes" id="UP001589611">
    <property type="component" value="Unassembled WGS sequence"/>
</dbReference>
<evidence type="ECO:0008006" key="5">
    <source>
        <dbReference type="Google" id="ProtNLM"/>
    </source>
</evidence>